<sequence>MQLCNQQADKNQWLPWQREAFTAFAANMMNPSRPFPCISVVQAYALGDLRYGFAGDPCNIAAAEELAALLAEFAETSRQAGTYPVLVVFFDTPPELAEGYTVRQFEQLFWQLLGRTSAFDAGGWPADVPLDPHDPLWELC</sequence>
<dbReference type="PANTHER" id="PTHR40045">
    <property type="entry name" value="YCGG FAMILY PROTEIN"/>
    <property type="match status" value="1"/>
</dbReference>
<name>A0ABN4NFI7_9BACL</name>
<dbReference type="Proteomes" id="UP000076226">
    <property type="component" value="Chromosome"/>
</dbReference>
<protein>
    <submittedName>
        <fullName evidence="1">Uncharacterized protein</fullName>
    </submittedName>
</protein>
<reference evidence="1 2" key="1">
    <citation type="submission" date="2016-02" db="EMBL/GenBank/DDBJ databases">
        <title>Complete genome sequence of Geobacillus subterraneus KCTC 3922T.</title>
        <authorList>
            <person name="Lee D.-W."/>
            <person name="Lee Y.-J."/>
            <person name="Lee S.-J."/>
            <person name="Park G.-S."/>
            <person name="Lee S.-J."/>
            <person name="Shin J.-H."/>
        </authorList>
    </citation>
    <scope>NUCLEOTIDE SEQUENCE [LARGE SCALE GENOMIC DNA]</scope>
    <source>
        <strain evidence="1 2">KCTC 3922</strain>
    </source>
</reference>
<evidence type="ECO:0000313" key="1">
    <source>
        <dbReference type="EMBL" id="AMX83367.1"/>
    </source>
</evidence>
<dbReference type="EMBL" id="CP014342">
    <property type="protein sequence ID" value="AMX83367.1"/>
    <property type="molecule type" value="Genomic_DNA"/>
</dbReference>
<gene>
    <name evidence="1" type="ORF">GS3922_06550</name>
</gene>
<dbReference type="GeneID" id="32408123"/>
<dbReference type="RefSeq" id="WP_063165691.1">
    <property type="nucleotide sequence ID" value="NZ_CP014342.1"/>
</dbReference>
<accession>A0ABN4NFI7</accession>
<organism evidence="1 2">
    <name type="scientific">Geobacillus subterraneus</name>
    <dbReference type="NCBI Taxonomy" id="129338"/>
    <lineage>
        <taxon>Bacteria</taxon>
        <taxon>Bacillati</taxon>
        <taxon>Bacillota</taxon>
        <taxon>Bacilli</taxon>
        <taxon>Bacillales</taxon>
        <taxon>Anoxybacillaceae</taxon>
        <taxon>Geobacillus</taxon>
    </lineage>
</organism>
<dbReference type="PANTHER" id="PTHR40045:SF1">
    <property type="entry name" value="YQCI_YCGG FAMILY PROTEIN"/>
    <property type="match status" value="1"/>
</dbReference>
<keyword evidence="2" id="KW-1185">Reference proteome</keyword>
<proteinExistence type="predicted"/>
<dbReference type="Pfam" id="PF08892">
    <property type="entry name" value="YqcI_YcgG"/>
    <property type="match status" value="1"/>
</dbReference>
<evidence type="ECO:0000313" key="2">
    <source>
        <dbReference type="Proteomes" id="UP000076226"/>
    </source>
</evidence>
<dbReference type="InterPro" id="IPR014988">
    <property type="entry name" value="Uncharacterised_YqcI/YcgG"/>
</dbReference>